<protein>
    <submittedName>
        <fullName evidence="1">Uncharacterized protein</fullName>
    </submittedName>
</protein>
<evidence type="ECO:0000313" key="2">
    <source>
        <dbReference type="Proteomes" id="UP000028990"/>
    </source>
</evidence>
<keyword evidence="2" id="KW-1185">Reference proteome</keyword>
<organism evidence="1 2">
    <name type="scientific">Fukomys damarensis</name>
    <name type="common">Damaraland mole rat</name>
    <name type="synonym">Cryptomys damarensis</name>
    <dbReference type="NCBI Taxonomy" id="885580"/>
    <lineage>
        <taxon>Eukaryota</taxon>
        <taxon>Metazoa</taxon>
        <taxon>Chordata</taxon>
        <taxon>Craniata</taxon>
        <taxon>Vertebrata</taxon>
        <taxon>Euteleostomi</taxon>
        <taxon>Mammalia</taxon>
        <taxon>Eutheria</taxon>
        <taxon>Euarchontoglires</taxon>
        <taxon>Glires</taxon>
        <taxon>Rodentia</taxon>
        <taxon>Hystricomorpha</taxon>
        <taxon>Bathyergidae</taxon>
        <taxon>Fukomys</taxon>
    </lineage>
</organism>
<reference evidence="1 2" key="1">
    <citation type="submission" date="2013-11" db="EMBL/GenBank/DDBJ databases">
        <title>The Damaraland mole rat (Fukomys damarensis) genome and evolution of African mole rats.</title>
        <authorList>
            <person name="Gladyshev V.N."/>
            <person name="Fang X."/>
        </authorList>
    </citation>
    <scope>NUCLEOTIDE SEQUENCE [LARGE SCALE GENOMIC DNA]</scope>
    <source>
        <tissue evidence="1">Liver</tissue>
    </source>
</reference>
<dbReference type="Proteomes" id="UP000028990">
    <property type="component" value="Unassembled WGS sequence"/>
</dbReference>
<gene>
    <name evidence="1" type="ORF">H920_04368</name>
</gene>
<dbReference type="EMBL" id="KN122008">
    <property type="protein sequence ID" value="KFO34239.1"/>
    <property type="molecule type" value="Genomic_DNA"/>
</dbReference>
<name>A0A091DQ48_FUKDA</name>
<evidence type="ECO:0000313" key="1">
    <source>
        <dbReference type="EMBL" id="KFO34239.1"/>
    </source>
</evidence>
<accession>A0A091DQ48</accession>
<proteinExistence type="predicted"/>
<sequence>MGRTFAGEGVLRASKADLQKKGSREEGVWLSVAAMPSRRFPVPALPPHWITTMAAEAVLRPCTNQDIKTTVLKGLSGTYPETVKSPMAAVMKVSLHLILAMVTVRWCYPHMGNLEDVVYHRKPTTLPALGEEIENAGAAISMTKVTQAAVHRTNKCLEADGHQWRALTASLMADGSFSCRV</sequence>
<dbReference type="AlphaFoldDB" id="A0A091DQ48"/>